<dbReference type="AlphaFoldDB" id="A0A366SI79"/>
<dbReference type="RefSeq" id="WP_047242018.1">
    <property type="nucleotide sequence ID" value="NZ_CP010060.1"/>
</dbReference>
<dbReference type="Pfam" id="PF04203">
    <property type="entry name" value="Sortase"/>
    <property type="match status" value="1"/>
</dbReference>
<reference evidence="2 3" key="1">
    <citation type="submission" date="2015-06" db="EMBL/GenBank/DDBJ databases">
        <title>The Genome Sequence of Enterococcus cecorum 170AEA1.</title>
        <authorList>
            <consortium name="The Broad Institute Genomics Platform"/>
            <consortium name="The Broad Institute Genome Sequencing Center for Infectious Disease"/>
            <person name="Earl A.M."/>
            <person name="Van Tyne D."/>
            <person name="Lebreton F."/>
            <person name="Saavedra J.T."/>
            <person name="Gilmore M.S."/>
            <person name="Manson McGuire A."/>
            <person name="Clock S."/>
            <person name="Crupain M."/>
            <person name="Rangan U."/>
            <person name="Young S."/>
            <person name="Abouelleil A."/>
            <person name="Cao P."/>
            <person name="Chapman S.B."/>
            <person name="Griggs A."/>
            <person name="Priest M."/>
            <person name="Shea T."/>
            <person name="Wortman J."/>
            <person name="Nusbaum C."/>
            <person name="Birren B."/>
        </authorList>
    </citation>
    <scope>NUCLEOTIDE SEQUENCE [LARGE SCALE GENOMIC DNA]</scope>
    <source>
        <strain evidence="2 3">170AEA1</strain>
    </source>
</reference>
<evidence type="ECO:0000256" key="1">
    <source>
        <dbReference type="ARBA" id="ARBA00022801"/>
    </source>
</evidence>
<accession>A0A366SI79</accession>
<dbReference type="CDD" id="cd05827">
    <property type="entry name" value="Sortase_C"/>
    <property type="match status" value="1"/>
</dbReference>
<proteinExistence type="predicted"/>
<name>A0A366SI79_9ENTE</name>
<dbReference type="EMBL" id="LEOY01000006">
    <property type="protein sequence ID" value="RBR30038.1"/>
    <property type="molecule type" value="Genomic_DNA"/>
</dbReference>
<dbReference type="InterPro" id="IPR005754">
    <property type="entry name" value="Sortase"/>
</dbReference>
<evidence type="ECO:0000313" key="3">
    <source>
        <dbReference type="Proteomes" id="UP000252800"/>
    </source>
</evidence>
<organism evidence="2 3">
    <name type="scientific">Enterococcus cecorum</name>
    <dbReference type="NCBI Taxonomy" id="44008"/>
    <lineage>
        <taxon>Bacteria</taxon>
        <taxon>Bacillati</taxon>
        <taxon>Bacillota</taxon>
        <taxon>Bacilli</taxon>
        <taxon>Lactobacillales</taxon>
        <taxon>Enterococcaceae</taxon>
        <taxon>Enterococcus</taxon>
    </lineage>
</organism>
<dbReference type="GO" id="GO:0016787">
    <property type="term" value="F:hydrolase activity"/>
    <property type="evidence" value="ECO:0007669"/>
    <property type="project" value="UniProtKB-KW"/>
</dbReference>
<dbReference type="InterPro" id="IPR042002">
    <property type="entry name" value="Sortase_C"/>
</dbReference>
<protein>
    <submittedName>
        <fullName evidence="2">Uncharacterized protein</fullName>
    </submittedName>
</protein>
<evidence type="ECO:0000313" key="2">
    <source>
        <dbReference type="EMBL" id="RBR30038.1"/>
    </source>
</evidence>
<keyword evidence="1" id="KW-0378">Hydrolase</keyword>
<dbReference type="NCBIfam" id="TIGR01076">
    <property type="entry name" value="sortase_fam"/>
    <property type="match status" value="1"/>
</dbReference>
<dbReference type="SUPFAM" id="SSF63817">
    <property type="entry name" value="Sortase"/>
    <property type="match status" value="1"/>
</dbReference>
<sequence length="269" mass="31354">MKKFLHYLTNIFIIFGIILVCYPLVSQYYYHSKTKQDTQNFQNEAKHLSKNDIDNRIHWAEQYNQALNTQYLKDPYNQQTKSAKEHYARLLELDEKIGILDIPKIKVSLPVYPGASEHSLQKGIGHLEGTSLPIGGQSTHAVLTGHRGLPNARLFTDLDQLTTGDIFYIENLSTTLAYKVDQVKVIEPTNFKDLLIVPDKDYVTLLTCTPYMINSHRLIVRGHRIAYHPETKKQLEKKYQYHYPVMYFIVPAIVIMLVIVFMIRMRRKR</sequence>
<comment type="caution">
    <text evidence="2">The sequence shown here is derived from an EMBL/GenBank/DDBJ whole genome shotgun (WGS) entry which is preliminary data.</text>
</comment>
<dbReference type="NCBIfam" id="NF033745">
    <property type="entry name" value="class_C_sortase"/>
    <property type="match status" value="1"/>
</dbReference>
<dbReference type="InterPro" id="IPR023365">
    <property type="entry name" value="Sortase_dom-sf"/>
</dbReference>
<dbReference type="Proteomes" id="UP000252800">
    <property type="component" value="Unassembled WGS sequence"/>
</dbReference>
<dbReference type="Gene3D" id="2.40.260.10">
    <property type="entry name" value="Sortase"/>
    <property type="match status" value="1"/>
</dbReference>
<gene>
    <name evidence="2" type="ORF">EB18_01041</name>
</gene>